<organism evidence="1">
    <name type="scientific">mine drainage metagenome</name>
    <dbReference type="NCBI Taxonomy" id="410659"/>
    <lineage>
        <taxon>unclassified sequences</taxon>
        <taxon>metagenomes</taxon>
        <taxon>ecological metagenomes</taxon>
    </lineage>
</organism>
<dbReference type="EC" id="2.7.7.7" evidence="1"/>
<dbReference type="NCBIfam" id="TIGR00678">
    <property type="entry name" value="holB"/>
    <property type="match status" value="1"/>
</dbReference>
<dbReference type="AlphaFoldDB" id="T1CR58"/>
<dbReference type="GO" id="GO:0009360">
    <property type="term" value="C:DNA polymerase III complex"/>
    <property type="evidence" value="ECO:0007669"/>
    <property type="project" value="TreeGrafter"/>
</dbReference>
<sequence length="317" mass="34891">MRMSTTPPAWHAPHWQRLQQALEHQRMPHALLLLGQGGLGKRAFAQRLVARLLCRAPQAGEACGQCHGCRLRLAETHPDLYRLGLAPNREGKLRSEIVIDQVRAVCEKLTLASQLGGWRVTLIDPADALNAAAYNALLKTLEEPPAAALLILLADHPERLPATVRSRCQRVQFQVPVRVEARSWLDAQGLRGDSALALDAAEGNPGLAAVYLREGALPRREAVRSELAQLLAQRADALALAQSWGQDNPAQRLLFAAQWLACELRAHSTGMRGPLAAARTPLQLAQWFEQANRARELLRGPLRSDLVLLDFLSLRNA</sequence>
<dbReference type="GO" id="GO:0003887">
    <property type="term" value="F:DNA-directed DNA polymerase activity"/>
    <property type="evidence" value="ECO:0007669"/>
    <property type="project" value="UniProtKB-EC"/>
</dbReference>
<reference evidence="1" key="1">
    <citation type="submission" date="2013-08" db="EMBL/GenBank/DDBJ databases">
        <authorList>
            <person name="Mendez C."/>
            <person name="Richter M."/>
            <person name="Ferrer M."/>
            <person name="Sanchez J."/>
        </authorList>
    </citation>
    <scope>NUCLEOTIDE SEQUENCE</scope>
</reference>
<dbReference type="Gene3D" id="3.40.50.300">
    <property type="entry name" value="P-loop containing nucleotide triphosphate hydrolases"/>
    <property type="match status" value="1"/>
</dbReference>
<dbReference type="GO" id="GO:0008408">
    <property type="term" value="F:3'-5' exonuclease activity"/>
    <property type="evidence" value="ECO:0007669"/>
    <property type="project" value="InterPro"/>
</dbReference>
<dbReference type="SUPFAM" id="SSF52540">
    <property type="entry name" value="P-loop containing nucleoside triphosphate hydrolases"/>
    <property type="match status" value="1"/>
</dbReference>
<evidence type="ECO:0000313" key="1">
    <source>
        <dbReference type="EMBL" id="EQD71585.1"/>
    </source>
</evidence>
<dbReference type="InterPro" id="IPR004622">
    <property type="entry name" value="DNA_pol_HolB"/>
</dbReference>
<dbReference type="InterPro" id="IPR050238">
    <property type="entry name" value="DNA_Rep/Repair_Clamp_Loader"/>
</dbReference>
<dbReference type="PANTHER" id="PTHR11669:SF8">
    <property type="entry name" value="DNA POLYMERASE III SUBUNIT DELTA"/>
    <property type="match status" value="1"/>
</dbReference>
<name>T1CR58_9ZZZZ</name>
<dbReference type="Pfam" id="PF13177">
    <property type="entry name" value="DNA_pol3_delta2"/>
    <property type="match status" value="1"/>
</dbReference>
<keyword evidence="1" id="KW-0548">Nucleotidyltransferase</keyword>
<keyword evidence="1" id="KW-0808">Transferase</keyword>
<comment type="caution">
    <text evidence="1">The sequence shown here is derived from an EMBL/GenBank/DDBJ whole genome shotgun (WGS) entry which is preliminary data.</text>
</comment>
<proteinExistence type="predicted"/>
<reference evidence="1" key="2">
    <citation type="journal article" date="2014" name="ISME J.">
        <title>Microbial stratification in low pH oxic and suboxic macroscopic growths along an acid mine drainage.</title>
        <authorList>
            <person name="Mendez-Garcia C."/>
            <person name="Mesa V."/>
            <person name="Sprenger R.R."/>
            <person name="Richter M."/>
            <person name="Diez M.S."/>
            <person name="Solano J."/>
            <person name="Bargiela R."/>
            <person name="Golyshina O.V."/>
            <person name="Manteca A."/>
            <person name="Ramos J.L."/>
            <person name="Gallego J.R."/>
            <person name="Llorente I."/>
            <person name="Martins Dos Santos V.A."/>
            <person name="Jensen O.N."/>
            <person name="Pelaez A.I."/>
            <person name="Sanchez J."/>
            <person name="Ferrer M."/>
        </authorList>
    </citation>
    <scope>NUCLEOTIDE SEQUENCE</scope>
</reference>
<dbReference type="GO" id="GO:0006261">
    <property type="term" value="P:DNA-templated DNA replication"/>
    <property type="evidence" value="ECO:0007669"/>
    <property type="project" value="TreeGrafter"/>
</dbReference>
<protein>
    <submittedName>
        <fullName evidence="1">Dna polymerase III, delta prime subunit</fullName>
        <ecNumber evidence="1">2.7.7.7</ecNumber>
    </submittedName>
</protein>
<dbReference type="InterPro" id="IPR027417">
    <property type="entry name" value="P-loop_NTPase"/>
</dbReference>
<dbReference type="EMBL" id="AUZY01002739">
    <property type="protein sequence ID" value="EQD71585.1"/>
    <property type="molecule type" value="Genomic_DNA"/>
</dbReference>
<accession>T1CR58</accession>
<gene>
    <name evidence="1" type="ORF">B1B_04371</name>
</gene>
<dbReference type="PANTHER" id="PTHR11669">
    <property type="entry name" value="REPLICATION FACTOR C / DNA POLYMERASE III GAMMA-TAU SUBUNIT"/>
    <property type="match status" value="1"/>
</dbReference>